<evidence type="ECO:0000313" key="4">
    <source>
        <dbReference type="Proteomes" id="UP000199455"/>
    </source>
</evidence>
<dbReference type="InterPro" id="IPR011004">
    <property type="entry name" value="Trimer_LpxA-like_sf"/>
</dbReference>
<keyword evidence="1 3" id="KW-0808">Transferase</keyword>
<dbReference type="EMBL" id="FMZH01000001">
    <property type="protein sequence ID" value="SDC28554.1"/>
    <property type="molecule type" value="Genomic_DNA"/>
</dbReference>
<gene>
    <name evidence="3" type="ORF">SAMN04488024_101732</name>
</gene>
<dbReference type="Pfam" id="PF13562">
    <property type="entry name" value="NTP_transf_4"/>
    <property type="match status" value="1"/>
</dbReference>
<organism evidence="3 4">
    <name type="scientific">Pedobacter soli</name>
    <dbReference type="NCBI Taxonomy" id="390242"/>
    <lineage>
        <taxon>Bacteria</taxon>
        <taxon>Pseudomonadati</taxon>
        <taxon>Bacteroidota</taxon>
        <taxon>Sphingobacteriia</taxon>
        <taxon>Sphingobacteriales</taxon>
        <taxon>Sphingobacteriaceae</taxon>
        <taxon>Pedobacter</taxon>
    </lineage>
</organism>
<sequence length="403" mass="44347">MPKASGLFLFLLLMTINLFDDASWMSLRPLTFTRPVANLRIGILTIAEKWAKYLKADFGFQTQDYLSVKFAPKSNASLFINGSVCPDEDLLNAVTALKVGEVLLAGDVVLAFNNGEVLTYKEARKQLKPVDYSLNFSKISYPEHIFGNNPAEIRKDFKLLTEGRTSADISSTNQLLGNDIFLEEGAKVECSVLNSGYGPIYIGKNAEVWEGSLIRGSFALCENSSIKMGAKIYSGTTIGPNSRAGGEINNSVIWGNSAKGHEGYLGNSVMGEWCNIGADTNNSNLKNNYAEVKLYDYESEKLRNTNLQFCGLIMADHAKSGINTMFNTGSVVGVGANVFGAGFPPHHIADFAWGGAAGFDTYKLHKMFETIEKVFARKDVAFNEVEKNILTKVFELTESYRRF</sequence>
<keyword evidence="4" id="KW-1185">Reference proteome</keyword>
<dbReference type="STRING" id="390242.SAMN04488024_101732"/>
<dbReference type="InterPro" id="IPR050065">
    <property type="entry name" value="GlmU-like"/>
</dbReference>
<dbReference type="Proteomes" id="UP000199455">
    <property type="component" value="Unassembled WGS sequence"/>
</dbReference>
<dbReference type="AlphaFoldDB" id="A0A1G6KC65"/>
<dbReference type="PANTHER" id="PTHR43584">
    <property type="entry name" value="NUCLEOTIDYL TRANSFERASE"/>
    <property type="match status" value="1"/>
</dbReference>
<reference evidence="4" key="1">
    <citation type="submission" date="2016-10" db="EMBL/GenBank/DDBJ databases">
        <authorList>
            <person name="Varghese N."/>
            <person name="Submissions S."/>
        </authorList>
    </citation>
    <scope>NUCLEOTIDE SEQUENCE [LARGE SCALE GENOMIC DNA]</scope>
    <source>
        <strain evidence="4">DSM 18609</strain>
    </source>
</reference>
<dbReference type="GO" id="GO:0016779">
    <property type="term" value="F:nucleotidyltransferase activity"/>
    <property type="evidence" value="ECO:0007669"/>
    <property type="project" value="UniProtKB-ARBA"/>
</dbReference>
<dbReference type="GO" id="GO:0016746">
    <property type="term" value="F:acyltransferase activity"/>
    <property type="evidence" value="ECO:0007669"/>
    <property type="project" value="UniProtKB-KW"/>
</dbReference>
<dbReference type="Gene3D" id="2.160.10.10">
    <property type="entry name" value="Hexapeptide repeat proteins"/>
    <property type="match status" value="1"/>
</dbReference>
<dbReference type="NCBIfam" id="TIGR03991">
    <property type="entry name" value="alt_bact_glmU"/>
    <property type="match status" value="1"/>
</dbReference>
<name>A0A1G6KC65_9SPHI</name>
<protein>
    <submittedName>
        <fullName evidence="3">UDP-N-acetylglucosamine diphosphorylase/glucosamine-1-phosphate N-acetyltransferase</fullName>
    </submittedName>
</protein>
<accession>A0A1G6KC65</accession>
<dbReference type="PANTHER" id="PTHR43584:SF8">
    <property type="entry name" value="N-ACETYLMURAMATE ALPHA-1-PHOSPHATE URIDYLYLTRANSFERASE"/>
    <property type="match status" value="1"/>
</dbReference>
<evidence type="ECO:0000256" key="1">
    <source>
        <dbReference type="ARBA" id="ARBA00022679"/>
    </source>
</evidence>
<dbReference type="InterPro" id="IPR023917">
    <property type="entry name" value="Bifunctiontional_GlmU_bac-type"/>
</dbReference>
<proteinExistence type="predicted"/>
<evidence type="ECO:0000313" key="3">
    <source>
        <dbReference type="EMBL" id="SDC28554.1"/>
    </source>
</evidence>
<keyword evidence="2" id="KW-0012">Acyltransferase</keyword>
<evidence type="ECO:0000256" key="2">
    <source>
        <dbReference type="ARBA" id="ARBA00023315"/>
    </source>
</evidence>
<dbReference type="SUPFAM" id="SSF51161">
    <property type="entry name" value="Trimeric LpxA-like enzymes"/>
    <property type="match status" value="1"/>
</dbReference>